<feature type="transmembrane region" description="Helical" evidence="1">
    <location>
        <begin position="207"/>
        <end position="225"/>
    </location>
</feature>
<feature type="transmembrane region" description="Helical" evidence="1">
    <location>
        <begin position="182"/>
        <end position="201"/>
    </location>
</feature>
<sequence length="493" mass="54969">MKSFPGLKCSFSLENRFSKFSFPATILKDPSVVPGSVSSLFFISAASVFFCTFVFFFFKLNAFEKVGTALILVACLFTFFQNNLFYILLGLEILSLIYSTLIASQGNVKGAITYAACSFAVATAMAALIPHDLSFTADNINFLHLHDLREKLFGGLLFLYAGVFIMAPVIKSEYVSARSLFIPFLSIFTYALPLALIGKIGIGDSEFLFVLSFFTLLYAFYRMAIEKKLLDALIANQIGQVGLTGIILHCSISDVYHYIFASAVYQLVVYFVCSLLLRLGVDTFTKVTKFSFLSLIPLFVSLIVIFAGFIFFRSPGLLFLQSFGYGAKITVFFLQALFTSMIPVRLLYCCYATSGRINNKTFDISLGERFCIACICIYVFLSFTTWLHNLVEFFLMLAVFLGTAVLYFLFSGTIRMLLLELNALLRSSSLVLNRLTSKMEKHLFFLWNSAIRGLCTLFGSVIPTTCSCLDSLSLSIVIFLMSIVVVLFLFAGV</sequence>
<protein>
    <submittedName>
        <fullName evidence="2">Membrane protein</fullName>
    </submittedName>
</protein>
<keyword evidence="3" id="KW-1185">Reference proteome</keyword>
<dbReference type="STRING" id="222891.NSE_0541"/>
<dbReference type="Proteomes" id="UP000001942">
    <property type="component" value="Chromosome"/>
</dbReference>
<dbReference type="KEGG" id="nse:NSE_0541"/>
<dbReference type="EMBL" id="CP000237">
    <property type="protein sequence ID" value="ABD46153.1"/>
    <property type="molecule type" value="Genomic_DNA"/>
</dbReference>
<reference evidence="2 3" key="1">
    <citation type="journal article" date="2006" name="PLoS Genet.">
        <title>Comparative genomics of emerging human ehrlichiosis agents.</title>
        <authorList>
            <person name="Dunning Hotopp J.C."/>
            <person name="Lin M."/>
            <person name="Madupu R."/>
            <person name="Crabtree J."/>
            <person name="Angiuoli S.V."/>
            <person name="Eisen J.A."/>
            <person name="Seshadri R."/>
            <person name="Ren Q."/>
            <person name="Wu M."/>
            <person name="Utterback T.R."/>
            <person name="Smith S."/>
            <person name="Lewis M."/>
            <person name="Khouri H."/>
            <person name="Zhang C."/>
            <person name="Niu H."/>
            <person name="Lin Q."/>
            <person name="Ohashi N."/>
            <person name="Zhi N."/>
            <person name="Nelson W."/>
            <person name="Brinkac L.M."/>
            <person name="Dodson R.J."/>
            <person name="Rosovitz M.J."/>
            <person name="Sundaram J."/>
            <person name="Daugherty S.C."/>
            <person name="Davidsen T."/>
            <person name="Durkin A.S."/>
            <person name="Gwinn M."/>
            <person name="Haft D.H."/>
            <person name="Selengut J.D."/>
            <person name="Sullivan S.A."/>
            <person name="Zafar N."/>
            <person name="Zhou L."/>
            <person name="Benahmed F."/>
            <person name="Forberger H."/>
            <person name="Halpin R."/>
            <person name="Mulligan S."/>
            <person name="Robinson J."/>
            <person name="White O."/>
            <person name="Rikihisa Y."/>
            <person name="Tettelin H."/>
        </authorList>
    </citation>
    <scope>NUCLEOTIDE SEQUENCE [LARGE SCALE GENOMIC DNA]</scope>
    <source>
        <strain evidence="3">ATCC VR-367 / Miyayama</strain>
    </source>
</reference>
<feature type="transmembrane region" description="Helical" evidence="1">
    <location>
        <begin position="63"/>
        <end position="80"/>
    </location>
</feature>
<keyword evidence="1" id="KW-0812">Transmembrane</keyword>
<feature type="transmembrane region" description="Helical" evidence="1">
    <location>
        <begin position="474"/>
        <end position="492"/>
    </location>
</feature>
<evidence type="ECO:0000313" key="2">
    <source>
        <dbReference type="EMBL" id="ABD46153.1"/>
    </source>
</evidence>
<keyword evidence="1" id="KW-0472">Membrane</keyword>
<organism evidence="2 3">
    <name type="scientific">Ehrlichia sennetsu (strain ATCC VR-367 / Miyayama)</name>
    <name type="common">Neorickettsia sennetsu</name>
    <dbReference type="NCBI Taxonomy" id="222891"/>
    <lineage>
        <taxon>Bacteria</taxon>
        <taxon>Pseudomonadati</taxon>
        <taxon>Pseudomonadota</taxon>
        <taxon>Alphaproteobacteria</taxon>
        <taxon>Rickettsiales</taxon>
        <taxon>Anaplasmataceae</taxon>
        <taxon>Ehrlichia</taxon>
    </lineage>
</organism>
<feature type="transmembrane region" description="Helical" evidence="1">
    <location>
        <begin position="37"/>
        <end position="58"/>
    </location>
</feature>
<feature type="transmembrane region" description="Helical" evidence="1">
    <location>
        <begin position="393"/>
        <end position="418"/>
    </location>
</feature>
<gene>
    <name evidence="2" type="ordered locus">NSE_0541</name>
</gene>
<feature type="transmembrane region" description="Helical" evidence="1">
    <location>
        <begin position="290"/>
        <end position="312"/>
    </location>
</feature>
<dbReference type="HOGENOM" id="CLU_591648_0_0_5"/>
<feature type="transmembrane region" description="Helical" evidence="1">
    <location>
        <begin position="332"/>
        <end position="354"/>
    </location>
</feature>
<evidence type="ECO:0000256" key="1">
    <source>
        <dbReference type="SAM" id="Phobius"/>
    </source>
</evidence>
<feature type="transmembrane region" description="Helical" evidence="1">
    <location>
        <begin position="255"/>
        <end position="278"/>
    </location>
</feature>
<feature type="transmembrane region" description="Helical" evidence="1">
    <location>
        <begin position="443"/>
        <end position="462"/>
    </location>
</feature>
<evidence type="ECO:0000313" key="3">
    <source>
        <dbReference type="Proteomes" id="UP000001942"/>
    </source>
</evidence>
<dbReference type="AlphaFoldDB" id="Q2GDM2"/>
<feature type="transmembrane region" description="Helical" evidence="1">
    <location>
        <begin position="111"/>
        <end position="131"/>
    </location>
</feature>
<feature type="transmembrane region" description="Helical" evidence="1">
    <location>
        <begin position="151"/>
        <end position="170"/>
    </location>
</feature>
<accession>Q2GDM2</accession>
<keyword evidence="1" id="KW-1133">Transmembrane helix</keyword>
<name>Q2GDM2_EHRS3</name>
<feature type="transmembrane region" description="Helical" evidence="1">
    <location>
        <begin position="366"/>
        <end position="387"/>
    </location>
</feature>
<proteinExistence type="predicted"/>